<evidence type="ECO:0000256" key="1">
    <source>
        <dbReference type="SAM" id="SignalP"/>
    </source>
</evidence>
<dbReference type="Proteomes" id="UP000242188">
    <property type="component" value="Unassembled WGS sequence"/>
</dbReference>
<comment type="caution">
    <text evidence="2">The sequence shown here is derived from an EMBL/GenBank/DDBJ whole genome shotgun (WGS) entry which is preliminary data.</text>
</comment>
<protein>
    <submittedName>
        <fullName evidence="2">Uncharacterized protein</fullName>
    </submittedName>
</protein>
<name>A0A210QUA4_MIZYE</name>
<reference evidence="2 3" key="1">
    <citation type="journal article" date="2017" name="Nat. Ecol. Evol.">
        <title>Scallop genome provides insights into evolution of bilaterian karyotype and development.</title>
        <authorList>
            <person name="Wang S."/>
            <person name="Zhang J."/>
            <person name="Jiao W."/>
            <person name="Li J."/>
            <person name="Xun X."/>
            <person name="Sun Y."/>
            <person name="Guo X."/>
            <person name="Huan P."/>
            <person name="Dong B."/>
            <person name="Zhang L."/>
            <person name="Hu X."/>
            <person name="Sun X."/>
            <person name="Wang J."/>
            <person name="Zhao C."/>
            <person name="Wang Y."/>
            <person name="Wang D."/>
            <person name="Huang X."/>
            <person name="Wang R."/>
            <person name="Lv J."/>
            <person name="Li Y."/>
            <person name="Zhang Z."/>
            <person name="Liu B."/>
            <person name="Lu W."/>
            <person name="Hui Y."/>
            <person name="Liang J."/>
            <person name="Zhou Z."/>
            <person name="Hou R."/>
            <person name="Li X."/>
            <person name="Liu Y."/>
            <person name="Li H."/>
            <person name="Ning X."/>
            <person name="Lin Y."/>
            <person name="Zhao L."/>
            <person name="Xing Q."/>
            <person name="Dou J."/>
            <person name="Li Y."/>
            <person name="Mao J."/>
            <person name="Guo H."/>
            <person name="Dou H."/>
            <person name="Li T."/>
            <person name="Mu C."/>
            <person name="Jiang W."/>
            <person name="Fu Q."/>
            <person name="Fu X."/>
            <person name="Miao Y."/>
            <person name="Liu J."/>
            <person name="Yu Q."/>
            <person name="Li R."/>
            <person name="Liao H."/>
            <person name="Li X."/>
            <person name="Kong Y."/>
            <person name="Jiang Z."/>
            <person name="Chourrout D."/>
            <person name="Li R."/>
            <person name="Bao Z."/>
        </authorList>
    </citation>
    <scope>NUCLEOTIDE SEQUENCE [LARGE SCALE GENOMIC DNA]</scope>
    <source>
        <strain evidence="2 3">PY_sf001</strain>
    </source>
</reference>
<accession>A0A210QUA4</accession>
<feature type="chain" id="PRO_5012962173" evidence="1">
    <location>
        <begin position="24"/>
        <end position="234"/>
    </location>
</feature>
<evidence type="ECO:0000313" key="3">
    <source>
        <dbReference type="Proteomes" id="UP000242188"/>
    </source>
</evidence>
<organism evidence="2 3">
    <name type="scientific">Mizuhopecten yessoensis</name>
    <name type="common">Japanese scallop</name>
    <name type="synonym">Patinopecten yessoensis</name>
    <dbReference type="NCBI Taxonomy" id="6573"/>
    <lineage>
        <taxon>Eukaryota</taxon>
        <taxon>Metazoa</taxon>
        <taxon>Spiralia</taxon>
        <taxon>Lophotrochozoa</taxon>
        <taxon>Mollusca</taxon>
        <taxon>Bivalvia</taxon>
        <taxon>Autobranchia</taxon>
        <taxon>Pteriomorphia</taxon>
        <taxon>Pectinida</taxon>
        <taxon>Pectinoidea</taxon>
        <taxon>Pectinidae</taxon>
        <taxon>Mizuhopecten</taxon>
    </lineage>
</organism>
<gene>
    <name evidence="2" type="ORF">KP79_PYT00605</name>
</gene>
<dbReference type="EMBL" id="NEDP02001829">
    <property type="protein sequence ID" value="OWF52321.1"/>
    <property type="molecule type" value="Genomic_DNA"/>
</dbReference>
<feature type="signal peptide" evidence="1">
    <location>
        <begin position="1"/>
        <end position="23"/>
    </location>
</feature>
<keyword evidence="1" id="KW-0732">Signal</keyword>
<dbReference type="AlphaFoldDB" id="A0A210QUA4"/>
<proteinExistence type="predicted"/>
<keyword evidence="3" id="KW-1185">Reference proteome</keyword>
<sequence>MAVSLAGIACVGLTIFLTQHVSGLGPNALPLQDAFVSSLAPHQNSLRADGLQSSTVHGLLEHLLPVSGANGIDPSLGRPAFIQTDQAPILLPIDGRGAGQFLPFLPPPPQVGELEIGRDSGLPVIQRGSQSIGKHLLRERLRNQLRSLTHRKTHRNRNVRNNRTVSARKYKSYKKRVMLARKNRLLRKLKKLRRRKYLRNLNRKRKIAREYGRLTKRGKAYYPKTLNRVRSLYP</sequence>
<evidence type="ECO:0000313" key="2">
    <source>
        <dbReference type="EMBL" id="OWF52321.1"/>
    </source>
</evidence>